<sequence>MLASVKSLVIVLFCVLATLNVVSAGCRELKRDDRFVEYCCSCTDKGWFGECLTTHNSACYENYKLTGEHSCPKGEWGCYTDSQNPVH</sequence>
<proteinExistence type="predicted"/>
<feature type="signal peptide" evidence="1">
    <location>
        <begin position="1"/>
        <end position="24"/>
    </location>
</feature>
<evidence type="ECO:0000256" key="1">
    <source>
        <dbReference type="SAM" id="SignalP"/>
    </source>
</evidence>
<dbReference type="RefSeq" id="XP_064678218.1">
    <property type="nucleotide sequence ID" value="XM_064831938.1"/>
</dbReference>
<feature type="chain" id="PRO_5042981519" evidence="1">
    <location>
        <begin position="25"/>
        <end position="87"/>
    </location>
</feature>
<name>A0AAN7HY38_9FUNG</name>
<protein>
    <submittedName>
        <fullName evidence="2">Uncharacterized protein</fullName>
    </submittedName>
</protein>
<organism evidence="2 3">
    <name type="scientific">Mucor velutinosus</name>
    <dbReference type="NCBI Taxonomy" id="708070"/>
    <lineage>
        <taxon>Eukaryota</taxon>
        <taxon>Fungi</taxon>
        <taxon>Fungi incertae sedis</taxon>
        <taxon>Mucoromycota</taxon>
        <taxon>Mucoromycotina</taxon>
        <taxon>Mucoromycetes</taxon>
        <taxon>Mucorales</taxon>
        <taxon>Mucorineae</taxon>
        <taxon>Mucoraceae</taxon>
        <taxon>Mucor</taxon>
    </lineage>
</organism>
<keyword evidence="1" id="KW-0732">Signal</keyword>
<evidence type="ECO:0000313" key="2">
    <source>
        <dbReference type="EMBL" id="KAK4511552.1"/>
    </source>
</evidence>
<dbReference type="GeneID" id="89956453"/>
<accession>A0AAN7HY38</accession>
<gene>
    <name evidence="2" type="ORF">ATC70_012767</name>
</gene>
<dbReference type="EMBL" id="JASEJX010000030">
    <property type="protein sequence ID" value="KAK4511552.1"/>
    <property type="molecule type" value="Genomic_DNA"/>
</dbReference>
<evidence type="ECO:0000313" key="3">
    <source>
        <dbReference type="Proteomes" id="UP001304243"/>
    </source>
</evidence>
<keyword evidence="3" id="KW-1185">Reference proteome</keyword>
<reference evidence="2 3" key="1">
    <citation type="submission" date="2022-11" db="EMBL/GenBank/DDBJ databases">
        <title>Mucor velutinosus strain NIH1002 WGS.</title>
        <authorList>
            <person name="Subramanian P."/>
            <person name="Mullikin J.C."/>
            <person name="Segre J.A."/>
            <person name="Zelazny A.M."/>
        </authorList>
    </citation>
    <scope>NUCLEOTIDE SEQUENCE [LARGE SCALE GENOMIC DNA]</scope>
    <source>
        <strain evidence="2 3">NIH1002</strain>
    </source>
</reference>
<comment type="caution">
    <text evidence="2">The sequence shown here is derived from an EMBL/GenBank/DDBJ whole genome shotgun (WGS) entry which is preliminary data.</text>
</comment>
<dbReference type="Proteomes" id="UP001304243">
    <property type="component" value="Unassembled WGS sequence"/>
</dbReference>
<dbReference type="PROSITE" id="PS51257">
    <property type="entry name" value="PROKAR_LIPOPROTEIN"/>
    <property type="match status" value="1"/>
</dbReference>
<dbReference type="AlphaFoldDB" id="A0AAN7HY38"/>